<dbReference type="InterPro" id="IPR047155">
    <property type="entry name" value="COMMD4/6/7/8"/>
</dbReference>
<dbReference type="InterPro" id="IPR017920">
    <property type="entry name" value="COMM"/>
</dbReference>
<dbReference type="Proteomes" id="UP000261640">
    <property type="component" value="Unplaced"/>
</dbReference>
<dbReference type="InterPro" id="IPR047235">
    <property type="entry name" value="COMMD8"/>
</dbReference>
<evidence type="ECO:0000313" key="2">
    <source>
        <dbReference type="Ensembl" id="ENSMAMP00000067609.1"/>
    </source>
</evidence>
<dbReference type="PROSITE" id="PS51269">
    <property type="entry name" value="COMM"/>
    <property type="match status" value="1"/>
</dbReference>
<evidence type="ECO:0000259" key="1">
    <source>
        <dbReference type="PROSITE" id="PS51269"/>
    </source>
</evidence>
<proteinExistence type="predicted"/>
<name>A0A7N8YNK4_9TELE</name>
<organism evidence="2 3">
    <name type="scientific">Mastacembelus armatus</name>
    <name type="common">zig-zag eel</name>
    <dbReference type="NCBI Taxonomy" id="205130"/>
    <lineage>
        <taxon>Eukaryota</taxon>
        <taxon>Metazoa</taxon>
        <taxon>Chordata</taxon>
        <taxon>Craniata</taxon>
        <taxon>Vertebrata</taxon>
        <taxon>Euteleostomi</taxon>
        <taxon>Actinopterygii</taxon>
        <taxon>Neopterygii</taxon>
        <taxon>Teleostei</taxon>
        <taxon>Neoteleostei</taxon>
        <taxon>Acanthomorphata</taxon>
        <taxon>Anabantaria</taxon>
        <taxon>Synbranchiformes</taxon>
        <taxon>Mastacembelidae</taxon>
        <taxon>Mastacembelus</taxon>
    </lineage>
</organism>
<evidence type="ECO:0000313" key="3">
    <source>
        <dbReference type="Proteomes" id="UP000261640"/>
    </source>
</evidence>
<dbReference type="InParanoid" id="A0A7N8YNK4"/>
<dbReference type="Pfam" id="PF22838">
    <property type="entry name" value="COMMD8_HN"/>
    <property type="match status" value="1"/>
</dbReference>
<accession>A0A7N8YNK4</accession>
<dbReference type="CDD" id="cd04756">
    <property type="entry name" value="Commd8"/>
    <property type="match status" value="1"/>
</dbReference>
<dbReference type="PANTHER" id="PTHR16231:SF0">
    <property type="entry name" value="COMM DOMAIN-CONTAINING PROTEIN 8"/>
    <property type="match status" value="1"/>
</dbReference>
<reference evidence="2" key="1">
    <citation type="submission" date="2025-08" db="UniProtKB">
        <authorList>
            <consortium name="Ensembl"/>
        </authorList>
    </citation>
    <scope>IDENTIFICATION</scope>
</reference>
<dbReference type="Pfam" id="PF07258">
    <property type="entry name" value="COMM_domain"/>
    <property type="match status" value="1"/>
</dbReference>
<dbReference type="GeneTree" id="ENSGT00390000018121"/>
<sequence length="176" mass="19745">MVTLLNRLQVTECLKLCHTVVDGMCGRENPHKGDYCATWSLEEWLELLNSLTTFFRMAVGNNCSDEEVLAGLSNVSSDHSETVHSVLRARQEEIKRTLLDRTTSISCATLQDFDWQLKLALSSDKITSLHTPLLNLSLDMKENGVLQPVTLEMNREELNALISSLEAANKVVLQLK</sequence>
<dbReference type="RefSeq" id="XP_026163879.1">
    <property type="nucleotide sequence ID" value="XM_026308094.1"/>
</dbReference>
<dbReference type="InterPro" id="IPR055184">
    <property type="entry name" value="COMMD8_HN"/>
</dbReference>
<keyword evidence="3" id="KW-1185">Reference proteome</keyword>
<dbReference type="Ensembl" id="ENSMAMT00000056832.1">
    <property type="protein sequence ID" value="ENSMAMP00000067609.1"/>
    <property type="gene ID" value="ENSMAMG00000025871.1"/>
</dbReference>
<reference evidence="2" key="2">
    <citation type="submission" date="2025-09" db="UniProtKB">
        <authorList>
            <consortium name="Ensembl"/>
        </authorList>
    </citation>
    <scope>IDENTIFICATION</scope>
</reference>
<dbReference type="CTD" id="54951"/>
<protein>
    <submittedName>
        <fullName evidence="2">COMM domain containing 8</fullName>
    </submittedName>
</protein>
<dbReference type="GeneID" id="113131041"/>
<feature type="domain" description="COMM" evidence="1">
    <location>
        <begin position="109"/>
        <end position="176"/>
    </location>
</feature>
<dbReference type="AlphaFoldDB" id="A0A7N8YNK4"/>
<dbReference type="PANTHER" id="PTHR16231">
    <property type="entry name" value="COMM DOMAIN-CONTAINING PROTEIN 4-8 FAMILY MEMBER"/>
    <property type="match status" value="1"/>
</dbReference>